<comment type="caution">
    <text evidence="1">The sequence shown here is derived from an EMBL/GenBank/DDBJ whole genome shotgun (WGS) entry which is preliminary data.</text>
</comment>
<dbReference type="Proteomes" id="UP000410049">
    <property type="component" value="Unassembled WGS sequence"/>
</dbReference>
<dbReference type="RefSeq" id="WP_150378973.1">
    <property type="nucleotide sequence ID" value="NZ_RZUH01000003.1"/>
</dbReference>
<protein>
    <recommendedName>
        <fullName evidence="3">CTP synthase</fullName>
    </recommendedName>
</protein>
<sequence>MGTYGTIRNKLADAQMRRQCLYAADSRECAYLNRMTKDGDVLRPYPNMYVECQYWGSLNPVEKMLHVMRTLAIRHPNMVFAGISAACAWGLEHSFHLHSNDDRIMLASSGGTPRNGYCERIRRFYVPQHEIERACEISGVRVTTIERTLFDCGRLYEGRSALSFYDSALRQGMISREDLIAYCDEPHRARNQHQSRALARFANGLSENGGESFCYATMAEEGMMLPEQQAEFSDVHNAGQLYRVDYLWKLPDGRLIVGELDGQQKYVDASMTNGRSVEGVVVRERNRQEALKAGGVTQIVRWFFADAVRRSPMIDKLTAAGVPCGTVSAPWIR</sequence>
<name>A0A5M9ZL81_9BIFI</name>
<evidence type="ECO:0008006" key="3">
    <source>
        <dbReference type="Google" id="ProtNLM"/>
    </source>
</evidence>
<accession>A0A5M9ZL81</accession>
<evidence type="ECO:0000313" key="2">
    <source>
        <dbReference type="Proteomes" id="UP000410049"/>
    </source>
</evidence>
<proteinExistence type="predicted"/>
<dbReference type="AlphaFoldDB" id="A0A5M9ZL81"/>
<organism evidence="1 2">
    <name type="scientific">Bifidobacterium myosotis</name>
    <dbReference type="NCBI Taxonomy" id="1630166"/>
    <lineage>
        <taxon>Bacteria</taxon>
        <taxon>Bacillati</taxon>
        <taxon>Actinomycetota</taxon>
        <taxon>Actinomycetes</taxon>
        <taxon>Bifidobacteriales</taxon>
        <taxon>Bifidobacteriaceae</taxon>
        <taxon>Bifidobacterium</taxon>
    </lineage>
</organism>
<reference evidence="1 2" key="1">
    <citation type="journal article" date="2019" name="Syst. Appl. Microbiol.">
        <title>Characterization of Bifidobacterium species in feaces of the Egyptian fruit bat: Description of B. vespertilionis sp. nov. and B. rousetti sp. nov.</title>
        <authorList>
            <person name="Modesto M."/>
            <person name="Satti M."/>
            <person name="Watanabe K."/>
            <person name="Puglisi E."/>
            <person name="Morelli L."/>
            <person name="Huang C.-H."/>
            <person name="Liou J.-S."/>
            <person name="Miyashita M."/>
            <person name="Tamura T."/>
            <person name="Saito S."/>
            <person name="Mori K."/>
            <person name="Huang L."/>
            <person name="Sciavilla P."/>
            <person name="Sandri C."/>
            <person name="Spiezio C."/>
            <person name="Vitali F."/>
            <person name="Cavalieri D."/>
            <person name="Perpetuini G."/>
            <person name="Tofalo R."/>
            <person name="Bonetti A."/>
            <person name="Arita M."/>
            <person name="Mattarelli P."/>
        </authorList>
    </citation>
    <scope>NUCLEOTIDE SEQUENCE [LARGE SCALE GENOMIC DNA]</scope>
    <source>
        <strain evidence="1 2">RST17</strain>
    </source>
</reference>
<gene>
    <name evidence="1" type="ORF">EMO91_04295</name>
</gene>
<evidence type="ECO:0000313" key="1">
    <source>
        <dbReference type="EMBL" id="KAA8828387.1"/>
    </source>
</evidence>
<dbReference type="EMBL" id="RZUH01000003">
    <property type="protein sequence ID" value="KAA8828387.1"/>
    <property type="molecule type" value="Genomic_DNA"/>
</dbReference>